<feature type="compositionally biased region" description="Polar residues" evidence="1">
    <location>
        <begin position="448"/>
        <end position="460"/>
    </location>
</feature>
<name>A0A4U1YVP8_9VIBR</name>
<gene>
    <name evidence="2" type="ORF">FCV50_22675</name>
</gene>
<reference evidence="2 3" key="1">
    <citation type="submission" date="2019-04" db="EMBL/GenBank/DDBJ databases">
        <title>A reverse ecology approach based on a biological definition of microbial populations.</title>
        <authorList>
            <person name="Arevalo P."/>
            <person name="Vaninsberghe D."/>
            <person name="Elsherbini J."/>
            <person name="Gore J."/>
            <person name="Polz M."/>
        </authorList>
    </citation>
    <scope>NUCLEOTIDE SEQUENCE [LARGE SCALE GENOMIC DNA]</scope>
    <source>
        <strain evidence="2 3">10N.261.46.F4</strain>
    </source>
</reference>
<evidence type="ECO:0000256" key="1">
    <source>
        <dbReference type="SAM" id="MobiDB-lite"/>
    </source>
</evidence>
<organism evidence="2 3">
    <name type="scientific">Vibrio kanaloae</name>
    <dbReference type="NCBI Taxonomy" id="170673"/>
    <lineage>
        <taxon>Bacteria</taxon>
        <taxon>Pseudomonadati</taxon>
        <taxon>Pseudomonadota</taxon>
        <taxon>Gammaproteobacteria</taxon>
        <taxon>Vibrionales</taxon>
        <taxon>Vibrionaceae</taxon>
        <taxon>Vibrio</taxon>
    </lineage>
</organism>
<comment type="caution">
    <text evidence="2">The sequence shown here is derived from an EMBL/GenBank/DDBJ whole genome shotgun (WGS) entry which is preliminary data.</text>
</comment>
<dbReference type="Proteomes" id="UP000307574">
    <property type="component" value="Unassembled WGS sequence"/>
</dbReference>
<feature type="compositionally biased region" description="Acidic residues" evidence="1">
    <location>
        <begin position="315"/>
        <end position="324"/>
    </location>
</feature>
<evidence type="ECO:0008006" key="4">
    <source>
        <dbReference type="Google" id="ProtNLM"/>
    </source>
</evidence>
<sequence>MKKNQIAIALGLSGSLVLVGCEDSGGASGQTTPQLSTYSITAIDGYLRNAEVWLDLNRNSTKDPDEPSAMSGAGGIAELDVTDVTNPQDYPVIVRAIAGQTEDEDQGLITTNYVMSAPPGEDKVTPLSTLVNVLLEQSLTGSETPAELEQKKQQALTNVAQQLGIDSDDVLGDFIADNQTAAAYAAENLVLSQILPEDSSELASILEQDSSNSPFVKVVQVVNAEINKKIDQVESSGGSMDFATVGDALDAPVGVTDSDNDGVPDDLDKFPNDSAEYADFDGDGTGDVADTDDDNDGINDDTDLYPYQDDRAGDFDNDGVDLLDDQFPNDSDNDGYQNDVDAFPQDPSEHADSDGDGTGDIADLDDDNDGVNDVDDQYPNDNTQAGDFDNDGIDYLNDQHPNDTDNDGYENDVDAFPEDPTEHADSDNDGIGDSADETPNGEPGTGVWDTSNWDSGATFQ</sequence>
<accession>A0A4U1YVP8</accession>
<proteinExistence type="predicted"/>
<dbReference type="InterPro" id="IPR028974">
    <property type="entry name" value="TSP_type-3_rpt"/>
</dbReference>
<dbReference type="RefSeq" id="WP_136981475.1">
    <property type="nucleotide sequence ID" value="NZ_SYUV01000118.1"/>
</dbReference>
<feature type="compositionally biased region" description="Acidic residues" evidence="1">
    <location>
        <begin position="404"/>
        <end position="419"/>
    </location>
</feature>
<dbReference type="EMBL" id="SYUV01000118">
    <property type="protein sequence ID" value="TKF25162.1"/>
    <property type="molecule type" value="Genomic_DNA"/>
</dbReference>
<feature type="region of interest" description="Disordered" evidence="1">
    <location>
        <begin position="253"/>
        <end position="460"/>
    </location>
</feature>
<feature type="compositionally biased region" description="Acidic residues" evidence="1">
    <location>
        <begin position="354"/>
        <end position="378"/>
    </location>
</feature>
<dbReference type="PROSITE" id="PS51257">
    <property type="entry name" value="PROKAR_LIPOPROTEIN"/>
    <property type="match status" value="1"/>
</dbReference>
<dbReference type="GO" id="GO:0005509">
    <property type="term" value="F:calcium ion binding"/>
    <property type="evidence" value="ECO:0007669"/>
    <property type="project" value="InterPro"/>
</dbReference>
<evidence type="ECO:0000313" key="3">
    <source>
        <dbReference type="Proteomes" id="UP000307574"/>
    </source>
</evidence>
<feature type="compositionally biased region" description="Acidic residues" evidence="1">
    <location>
        <begin position="276"/>
        <end position="303"/>
    </location>
</feature>
<evidence type="ECO:0000313" key="2">
    <source>
        <dbReference type="EMBL" id="TKF25162.1"/>
    </source>
</evidence>
<dbReference type="Gene3D" id="4.10.1080.10">
    <property type="entry name" value="TSP type-3 repeat"/>
    <property type="match status" value="2"/>
</dbReference>
<protein>
    <recommendedName>
        <fullName evidence="4">Thrombospondin</fullName>
    </recommendedName>
</protein>
<dbReference type="SUPFAM" id="SSF103647">
    <property type="entry name" value="TSP type-3 repeat"/>
    <property type="match status" value="2"/>
</dbReference>
<dbReference type="AlphaFoldDB" id="A0A4U1YVP8"/>
<feature type="compositionally biased region" description="Acidic residues" evidence="1">
    <location>
        <begin position="427"/>
        <end position="436"/>
    </location>
</feature>